<dbReference type="AlphaFoldDB" id="A0A5N6ZW46"/>
<dbReference type="GeneID" id="43652754"/>
<sequence length="70" mass="7601">MAHSFCSRAACSSRCVLGHISCAAHFHPGSGSSNTVFTSNPAFMTHTRSVGIWNHDWVPITENLGLFNHT</sequence>
<keyword evidence="2" id="KW-1185">Reference proteome</keyword>
<proteinExistence type="predicted"/>
<evidence type="ECO:0000313" key="2">
    <source>
        <dbReference type="Proteomes" id="UP000326268"/>
    </source>
</evidence>
<evidence type="ECO:0000313" key="1">
    <source>
        <dbReference type="EMBL" id="KAE8360490.1"/>
    </source>
</evidence>
<name>A0A5N6ZW46_9EURO</name>
<dbReference type="Proteomes" id="UP000326268">
    <property type="component" value="Unassembled WGS sequence"/>
</dbReference>
<dbReference type="RefSeq" id="XP_031923571.1">
    <property type="nucleotide sequence ID" value="XM_032068308.1"/>
</dbReference>
<gene>
    <name evidence="1" type="ORF">BDV27DRAFT_134456</name>
</gene>
<reference evidence="1 2" key="1">
    <citation type="submission" date="2019-04" db="EMBL/GenBank/DDBJ databases">
        <title>Friends and foes A comparative genomics studyof 23 Aspergillus species from section Flavi.</title>
        <authorList>
            <consortium name="DOE Joint Genome Institute"/>
            <person name="Kjaerbolling I."/>
            <person name="Vesth T."/>
            <person name="Frisvad J.C."/>
            <person name="Nybo J.L."/>
            <person name="Theobald S."/>
            <person name="Kildgaard S."/>
            <person name="Isbrandt T."/>
            <person name="Kuo A."/>
            <person name="Sato A."/>
            <person name="Lyhne E.K."/>
            <person name="Kogle M.E."/>
            <person name="Wiebenga A."/>
            <person name="Kun R.S."/>
            <person name="Lubbers R.J."/>
            <person name="Makela M.R."/>
            <person name="Barry K."/>
            <person name="Chovatia M."/>
            <person name="Clum A."/>
            <person name="Daum C."/>
            <person name="Haridas S."/>
            <person name="He G."/>
            <person name="LaButti K."/>
            <person name="Lipzen A."/>
            <person name="Mondo S."/>
            <person name="Riley R."/>
            <person name="Salamov A."/>
            <person name="Simmons B.A."/>
            <person name="Magnuson J.K."/>
            <person name="Henrissat B."/>
            <person name="Mortensen U.H."/>
            <person name="Larsen T.O."/>
            <person name="Devries R.P."/>
            <person name="Grigoriev I.V."/>
            <person name="Machida M."/>
            <person name="Baker S.E."/>
            <person name="Andersen M.R."/>
        </authorList>
    </citation>
    <scope>NUCLEOTIDE SEQUENCE [LARGE SCALE GENOMIC DNA]</scope>
    <source>
        <strain evidence="1 2">CBS 763.97</strain>
    </source>
</reference>
<accession>A0A5N6ZW46</accession>
<organism evidence="1 2">
    <name type="scientific">Aspergillus caelatus</name>
    <dbReference type="NCBI Taxonomy" id="61420"/>
    <lineage>
        <taxon>Eukaryota</taxon>
        <taxon>Fungi</taxon>
        <taxon>Dikarya</taxon>
        <taxon>Ascomycota</taxon>
        <taxon>Pezizomycotina</taxon>
        <taxon>Eurotiomycetes</taxon>
        <taxon>Eurotiomycetidae</taxon>
        <taxon>Eurotiales</taxon>
        <taxon>Aspergillaceae</taxon>
        <taxon>Aspergillus</taxon>
        <taxon>Aspergillus subgen. Circumdati</taxon>
    </lineage>
</organism>
<protein>
    <submittedName>
        <fullName evidence="1">Uncharacterized protein</fullName>
    </submittedName>
</protein>
<dbReference type="EMBL" id="ML737772">
    <property type="protein sequence ID" value="KAE8360490.1"/>
    <property type="molecule type" value="Genomic_DNA"/>
</dbReference>